<dbReference type="RefSeq" id="WP_009850511.1">
    <property type="nucleotide sequence ID" value="NZ_DS022295.1"/>
</dbReference>
<dbReference type="PANTHER" id="PTHR43464">
    <property type="entry name" value="METHYLTRANSFERASE"/>
    <property type="match status" value="1"/>
</dbReference>
<keyword evidence="6" id="KW-1185">Reference proteome</keyword>
<comment type="caution">
    <text evidence="5">The sequence shown here is derived from an EMBL/GenBank/DDBJ whole genome shotgun (WGS) entry which is preliminary data.</text>
</comment>
<sequence>MAQNLTGFRAIFSSAPVYNLAQRMVGAEKARRLLVRDYFPQYADYRMLDIGCGTAEILRHLPEGISYYGFDASDAYIKQAKRTFGKRGTFKAELVRQASLQELEPFDIVMAFGLLHHLDDAEARTLFTLAAQALKPGGRLITIDPVYAPGQSALARWIISKDRGERVRTPEAYSALAAGLFTNIDAQVRSDLLNIPYSHMILLCTP</sequence>
<name>Q0F2Q8_9PROT</name>
<dbReference type="InParanoid" id="Q0F2Q8"/>
<dbReference type="InterPro" id="IPR013217">
    <property type="entry name" value="Methyltransf_12"/>
</dbReference>
<keyword evidence="2" id="KW-0808">Transferase</keyword>
<dbReference type="STRING" id="314344.AL013_13680"/>
<keyword evidence="3" id="KW-0949">S-adenosyl-L-methionine</keyword>
<gene>
    <name evidence="5" type="ORF">SPV1_01052</name>
</gene>
<dbReference type="SUPFAM" id="SSF53335">
    <property type="entry name" value="S-adenosyl-L-methionine-dependent methyltransferases"/>
    <property type="match status" value="1"/>
</dbReference>
<accession>Q0F2Q8</accession>
<keyword evidence="1" id="KW-0489">Methyltransferase</keyword>
<proteinExistence type="predicted"/>
<evidence type="ECO:0000259" key="4">
    <source>
        <dbReference type="Pfam" id="PF08242"/>
    </source>
</evidence>
<dbReference type="Pfam" id="PF08242">
    <property type="entry name" value="Methyltransf_12"/>
    <property type="match status" value="1"/>
</dbReference>
<evidence type="ECO:0000256" key="1">
    <source>
        <dbReference type="ARBA" id="ARBA00022603"/>
    </source>
</evidence>
<dbReference type="InterPro" id="IPR029063">
    <property type="entry name" value="SAM-dependent_MTases_sf"/>
</dbReference>
<evidence type="ECO:0000313" key="6">
    <source>
        <dbReference type="Proteomes" id="UP000005297"/>
    </source>
</evidence>
<dbReference type="CDD" id="cd02440">
    <property type="entry name" value="AdoMet_MTases"/>
    <property type="match status" value="1"/>
</dbReference>
<dbReference type="Gene3D" id="3.40.50.150">
    <property type="entry name" value="Vaccinia Virus protein VP39"/>
    <property type="match status" value="1"/>
</dbReference>
<dbReference type="HOGENOM" id="CLU_1330874_0_0_0"/>
<reference evidence="5 6" key="1">
    <citation type="submission" date="2006-09" db="EMBL/GenBank/DDBJ databases">
        <authorList>
            <person name="Emerson D."/>
            <person name="Ferriera S."/>
            <person name="Johnson J."/>
            <person name="Kravitz S."/>
            <person name="Halpern A."/>
            <person name="Remington K."/>
            <person name="Beeson K."/>
            <person name="Tran B."/>
            <person name="Rogers Y.-H."/>
            <person name="Friedman R."/>
            <person name="Venter J.C."/>
        </authorList>
    </citation>
    <scope>NUCLEOTIDE SEQUENCE [LARGE SCALE GENOMIC DNA]</scope>
    <source>
        <strain evidence="5 6">PV-1</strain>
    </source>
</reference>
<organism evidence="5 6">
    <name type="scientific">Mariprofundus ferrooxydans PV-1</name>
    <dbReference type="NCBI Taxonomy" id="314345"/>
    <lineage>
        <taxon>Bacteria</taxon>
        <taxon>Pseudomonadati</taxon>
        <taxon>Pseudomonadota</taxon>
        <taxon>Candidatius Mariprofundia</taxon>
        <taxon>Mariprofundales</taxon>
        <taxon>Mariprofundaceae</taxon>
        <taxon>Mariprofundus</taxon>
    </lineage>
</organism>
<dbReference type="AlphaFoldDB" id="Q0F2Q8"/>
<dbReference type="GO" id="GO:0032259">
    <property type="term" value="P:methylation"/>
    <property type="evidence" value="ECO:0007669"/>
    <property type="project" value="UniProtKB-KW"/>
</dbReference>
<dbReference type="Proteomes" id="UP000005297">
    <property type="component" value="Unassembled WGS sequence"/>
</dbReference>
<evidence type="ECO:0000256" key="2">
    <source>
        <dbReference type="ARBA" id="ARBA00022679"/>
    </source>
</evidence>
<evidence type="ECO:0000313" key="5">
    <source>
        <dbReference type="EMBL" id="EAU55492.1"/>
    </source>
</evidence>
<evidence type="ECO:0000256" key="3">
    <source>
        <dbReference type="ARBA" id="ARBA00022691"/>
    </source>
</evidence>
<dbReference type="eggNOG" id="COG2226">
    <property type="taxonomic scope" value="Bacteria"/>
</dbReference>
<feature type="domain" description="Methyltransferase type 12" evidence="4">
    <location>
        <begin position="48"/>
        <end position="140"/>
    </location>
</feature>
<dbReference type="OrthoDB" id="21342at2"/>
<dbReference type="PANTHER" id="PTHR43464:SF19">
    <property type="entry name" value="UBIQUINONE BIOSYNTHESIS O-METHYLTRANSFERASE, MITOCHONDRIAL"/>
    <property type="match status" value="1"/>
</dbReference>
<protein>
    <recommendedName>
        <fullName evidence="4">Methyltransferase type 12 domain-containing protein</fullName>
    </recommendedName>
</protein>
<dbReference type="EMBL" id="AATS01000002">
    <property type="protein sequence ID" value="EAU55492.1"/>
    <property type="molecule type" value="Genomic_DNA"/>
</dbReference>
<dbReference type="GO" id="GO:0008168">
    <property type="term" value="F:methyltransferase activity"/>
    <property type="evidence" value="ECO:0007669"/>
    <property type="project" value="UniProtKB-KW"/>
</dbReference>